<evidence type="ECO:0000259" key="1">
    <source>
        <dbReference type="PROSITE" id="PS50164"/>
    </source>
</evidence>
<evidence type="ECO:0000313" key="3">
    <source>
        <dbReference type="Proteomes" id="UP000176877"/>
    </source>
</evidence>
<dbReference type="Gene3D" id="3.40.1440.10">
    <property type="entry name" value="GIY-YIG endonuclease"/>
    <property type="match status" value="1"/>
</dbReference>
<sequence>MFYTYILKSLKDQRRYIGHTNNIIIRLDFHNSGINPSTKNRRPLELVCYKELRTKLEASRYEKYLKSLKGGKQLQIEINKMLNNAVVAQLVPRKCGAW</sequence>
<reference evidence="2 3" key="1">
    <citation type="journal article" date="2016" name="Nat. Commun.">
        <title>Thousands of microbial genomes shed light on interconnected biogeochemical processes in an aquifer system.</title>
        <authorList>
            <person name="Anantharaman K."/>
            <person name="Brown C.T."/>
            <person name="Hug L.A."/>
            <person name="Sharon I."/>
            <person name="Castelle C.J."/>
            <person name="Probst A.J."/>
            <person name="Thomas B.C."/>
            <person name="Singh A."/>
            <person name="Wilkins M.J."/>
            <person name="Karaoz U."/>
            <person name="Brodie E.L."/>
            <person name="Williams K.H."/>
            <person name="Hubbard S.S."/>
            <person name="Banfield J.F."/>
        </authorList>
    </citation>
    <scope>NUCLEOTIDE SEQUENCE [LARGE SCALE GENOMIC DNA]</scope>
</reference>
<evidence type="ECO:0000313" key="2">
    <source>
        <dbReference type="EMBL" id="OGF23386.1"/>
    </source>
</evidence>
<dbReference type="SUPFAM" id="SSF82771">
    <property type="entry name" value="GIY-YIG endonuclease"/>
    <property type="match status" value="1"/>
</dbReference>
<feature type="domain" description="GIY-YIG" evidence="1">
    <location>
        <begin position="1"/>
        <end position="80"/>
    </location>
</feature>
<dbReference type="InterPro" id="IPR000305">
    <property type="entry name" value="GIY-YIG_endonuc"/>
</dbReference>
<protein>
    <recommendedName>
        <fullName evidence="1">GIY-YIG domain-containing protein</fullName>
    </recommendedName>
</protein>
<proteinExistence type="predicted"/>
<accession>A0A1F5S9V0</accession>
<gene>
    <name evidence="2" type="ORF">A3D45_02740</name>
</gene>
<dbReference type="InterPro" id="IPR035901">
    <property type="entry name" value="GIY-YIG_endonuc_sf"/>
</dbReference>
<dbReference type="Proteomes" id="UP000176877">
    <property type="component" value="Unassembled WGS sequence"/>
</dbReference>
<comment type="caution">
    <text evidence="2">The sequence shown here is derived from an EMBL/GenBank/DDBJ whole genome shotgun (WGS) entry which is preliminary data.</text>
</comment>
<dbReference type="PROSITE" id="PS50164">
    <property type="entry name" value="GIY_YIG"/>
    <property type="match status" value="1"/>
</dbReference>
<dbReference type="AlphaFoldDB" id="A0A1F5S9V0"/>
<dbReference type="Pfam" id="PF01541">
    <property type="entry name" value="GIY-YIG"/>
    <property type="match status" value="1"/>
</dbReference>
<dbReference type="CDD" id="cd10449">
    <property type="entry name" value="GIY-YIG_SLX1_like"/>
    <property type="match status" value="1"/>
</dbReference>
<name>A0A1F5S9V0_9BACT</name>
<dbReference type="EMBL" id="MFFT01000013">
    <property type="protein sequence ID" value="OGF23386.1"/>
    <property type="molecule type" value="Genomic_DNA"/>
</dbReference>
<organism evidence="2 3">
    <name type="scientific">Candidatus Falkowbacteria bacterium RIFCSPHIGHO2_02_FULL_42_9</name>
    <dbReference type="NCBI Taxonomy" id="1797986"/>
    <lineage>
        <taxon>Bacteria</taxon>
        <taxon>Candidatus Falkowiibacteriota</taxon>
    </lineage>
</organism>